<name>A0A8H4L6E7_9HYPO</name>
<feature type="region of interest" description="Disordered" evidence="1">
    <location>
        <begin position="82"/>
        <end position="107"/>
    </location>
</feature>
<accession>A0A8H4L6E7</accession>
<evidence type="ECO:0000313" key="3">
    <source>
        <dbReference type="Proteomes" id="UP000554235"/>
    </source>
</evidence>
<gene>
    <name evidence="2" type="ORF">FALBO_10231</name>
</gene>
<dbReference type="AlphaFoldDB" id="A0A8H4L6E7"/>
<dbReference type="Proteomes" id="UP000554235">
    <property type="component" value="Unassembled WGS sequence"/>
</dbReference>
<dbReference type="EMBL" id="JAADYS010001449">
    <property type="protein sequence ID" value="KAF4462956.1"/>
    <property type="molecule type" value="Genomic_DNA"/>
</dbReference>
<proteinExistence type="predicted"/>
<organism evidence="2 3">
    <name type="scientific">Fusarium albosuccineum</name>
    <dbReference type="NCBI Taxonomy" id="1237068"/>
    <lineage>
        <taxon>Eukaryota</taxon>
        <taxon>Fungi</taxon>
        <taxon>Dikarya</taxon>
        <taxon>Ascomycota</taxon>
        <taxon>Pezizomycotina</taxon>
        <taxon>Sordariomycetes</taxon>
        <taxon>Hypocreomycetidae</taxon>
        <taxon>Hypocreales</taxon>
        <taxon>Nectriaceae</taxon>
        <taxon>Fusarium</taxon>
        <taxon>Fusarium decemcellulare species complex</taxon>
    </lineage>
</organism>
<sequence>MSIVAPKTALEQGLLTLLNLSKGSEAAATSLRYVLRVLTAPAVKKVAGETVPSDEYANGQSRSEANGKHAWREWLQAQTVLSGQGPGRSRLEDIAVHPGNATDSPDRAAAPTYASFKGGCNDLGGYPVMKPLEALENDELDHLGAMHGLGEWMPNEMTAGQGQELLSDPAQMPPFWMPDLLTSDLLGRGSAQSQPWSL</sequence>
<comment type="caution">
    <text evidence="2">The sequence shown here is derived from an EMBL/GenBank/DDBJ whole genome shotgun (WGS) entry which is preliminary data.</text>
</comment>
<reference evidence="2 3" key="1">
    <citation type="submission" date="2020-01" db="EMBL/GenBank/DDBJ databases">
        <title>Identification and distribution of gene clusters putatively required for synthesis of sphingolipid metabolism inhibitors in phylogenetically diverse species of the filamentous fungus Fusarium.</title>
        <authorList>
            <person name="Kim H.-S."/>
            <person name="Busman M."/>
            <person name="Brown D.W."/>
            <person name="Divon H."/>
            <person name="Uhlig S."/>
            <person name="Proctor R.H."/>
        </authorList>
    </citation>
    <scope>NUCLEOTIDE SEQUENCE [LARGE SCALE GENOMIC DNA]</scope>
    <source>
        <strain evidence="2 3">NRRL 20459</strain>
    </source>
</reference>
<protein>
    <submittedName>
        <fullName evidence="2">Uncharacterized protein</fullName>
    </submittedName>
</protein>
<evidence type="ECO:0000313" key="2">
    <source>
        <dbReference type="EMBL" id="KAF4462956.1"/>
    </source>
</evidence>
<keyword evidence="3" id="KW-1185">Reference proteome</keyword>
<evidence type="ECO:0000256" key="1">
    <source>
        <dbReference type="SAM" id="MobiDB-lite"/>
    </source>
</evidence>